<protein>
    <recommendedName>
        <fullName evidence="1">F-box domain-containing protein</fullName>
    </recommendedName>
</protein>
<gene>
    <name evidence="2" type="ORF">C24_LOCUS3774</name>
</gene>
<evidence type="ECO:0000313" key="3">
    <source>
        <dbReference type="Proteomes" id="UP000434276"/>
    </source>
</evidence>
<proteinExistence type="predicted"/>
<dbReference type="ExpressionAtlas" id="A0A5S9WMS0">
    <property type="expression patterns" value="baseline and differential"/>
</dbReference>
<dbReference type="Gene3D" id="1.20.1280.50">
    <property type="match status" value="1"/>
</dbReference>
<dbReference type="Proteomes" id="UP000434276">
    <property type="component" value="Unassembled WGS sequence"/>
</dbReference>
<sequence>MEKSQSSCDTRKRSVVVDVDNTKDRISDLPNRILGKIIVKLPLDEAVRTMALSKRWKSIWDDN</sequence>
<evidence type="ECO:0000313" key="2">
    <source>
        <dbReference type="EMBL" id="CAA0276816.1"/>
    </source>
</evidence>
<dbReference type="Pfam" id="PF00646">
    <property type="entry name" value="F-box"/>
    <property type="match status" value="1"/>
</dbReference>
<dbReference type="SUPFAM" id="SSF81383">
    <property type="entry name" value="F-box domain"/>
    <property type="match status" value="1"/>
</dbReference>
<dbReference type="OrthoDB" id="1919832at2759"/>
<dbReference type="PROSITE" id="PS50181">
    <property type="entry name" value="FBOX"/>
    <property type="match status" value="1"/>
</dbReference>
<reference evidence="2 3" key="1">
    <citation type="submission" date="2019-12" db="EMBL/GenBank/DDBJ databases">
        <authorList>
            <person name="Jiao W.-B."/>
            <person name="Schneeberger K."/>
        </authorList>
    </citation>
    <scope>NUCLEOTIDE SEQUENCE [LARGE SCALE GENOMIC DNA]</scope>
    <source>
        <strain evidence="3">cv. C24</strain>
    </source>
</reference>
<feature type="domain" description="F-box" evidence="1">
    <location>
        <begin position="23"/>
        <end position="63"/>
    </location>
</feature>
<name>A0A5S9WMS0_ARATH</name>
<accession>A0A5S9WMS0</accession>
<evidence type="ECO:0000259" key="1">
    <source>
        <dbReference type="PROSITE" id="PS50181"/>
    </source>
</evidence>
<organism evidence="2 3">
    <name type="scientific">Arabidopsis thaliana</name>
    <name type="common">Mouse-ear cress</name>
    <dbReference type="NCBI Taxonomy" id="3702"/>
    <lineage>
        <taxon>Eukaryota</taxon>
        <taxon>Viridiplantae</taxon>
        <taxon>Streptophyta</taxon>
        <taxon>Embryophyta</taxon>
        <taxon>Tracheophyta</taxon>
        <taxon>Spermatophyta</taxon>
        <taxon>Magnoliopsida</taxon>
        <taxon>eudicotyledons</taxon>
        <taxon>Gunneridae</taxon>
        <taxon>Pentapetalae</taxon>
        <taxon>rosids</taxon>
        <taxon>malvids</taxon>
        <taxon>Brassicales</taxon>
        <taxon>Brassicaceae</taxon>
        <taxon>Camelineae</taxon>
        <taxon>Arabidopsis</taxon>
    </lineage>
</organism>
<dbReference type="EMBL" id="CACSHJ010000087">
    <property type="protein sequence ID" value="CAA0276816.1"/>
    <property type="molecule type" value="Genomic_DNA"/>
</dbReference>
<dbReference type="InterPro" id="IPR036047">
    <property type="entry name" value="F-box-like_dom_sf"/>
</dbReference>
<dbReference type="AlphaFoldDB" id="A0A5S9WMS0"/>
<dbReference type="InterPro" id="IPR001810">
    <property type="entry name" value="F-box_dom"/>
</dbReference>